<dbReference type="Proteomes" id="UP000652761">
    <property type="component" value="Unassembled WGS sequence"/>
</dbReference>
<comment type="caution">
    <text evidence="2">The sequence shown here is derived from an EMBL/GenBank/DDBJ whole genome shotgun (WGS) entry which is preliminary data.</text>
</comment>
<protein>
    <recommendedName>
        <fullName evidence="4">Secreted protein</fullName>
    </recommendedName>
</protein>
<accession>A0A843X4T8</accession>
<evidence type="ECO:0000313" key="3">
    <source>
        <dbReference type="Proteomes" id="UP000652761"/>
    </source>
</evidence>
<dbReference type="AlphaFoldDB" id="A0A843X4T8"/>
<keyword evidence="1" id="KW-0732">Signal</keyword>
<evidence type="ECO:0008006" key="4">
    <source>
        <dbReference type="Google" id="ProtNLM"/>
    </source>
</evidence>
<name>A0A843X4T8_COLES</name>
<evidence type="ECO:0000256" key="1">
    <source>
        <dbReference type="SAM" id="SignalP"/>
    </source>
</evidence>
<gene>
    <name evidence="2" type="ORF">Taro_043970</name>
</gene>
<evidence type="ECO:0000313" key="2">
    <source>
        <dbReference type="EMBL" id="MQM11070.1"/>
    </source>
</evidence>
<organism evidence="2 3">
    <name type="scientific">Colocasia esculenta</name>
    <name type="common">Wild taro</name>
    <name type="synonym">Arum esculentum</name>
    <dbReference type="NCBI Taxonomy" id="4460"/>
    <lineage>
        <taxon>Eukaryota</taxon>
        <taxon>Viridiplantae</taxon>
        <taxon>Streptophyta</taxon>
        <taxon>Embryophyta</taxon>
        <taxon>Tracheophyta</taxon>
        <taxon>Spermatophyta</taxon>
        <taxon>Magnoliopsida</taxon>
        <taxon>Liliopsida</taxon>
        <taxon>Araceae</taxon>
        <taxon>Aroideae</taxon>
        <taxon>Colocasieae</taxon>
        <taxon>Colocasia</taxon>
    </lineage>
</organism>
<feature type="signal peptide" evidence="1">
    <location>
        <begin position="1"/>
        <end position="24"/>
    </location>
</feature>
<sequence length="65" mass="7275">MFWLLPFRLVVCMRAACLARGGRADVDRRIATGSRVATWSRCDDLPCRDQIAIGRHVAFALLVVT</sequence>
<proteinExistence type="predicted"/>
<feature type="chain" id="PRO_5032696391" description="Secreted protein" evidence="1">
    <location>
        <begin position="25"/>
        <end position="65"/>
    </location>
</feature>
<dbReference type="EMBL" id="NMUH01004858">
    <property type="protein sequence ID" value="MQM11070.1"/>
    <property type="molecule type" value="Genomic_DNA"/>
</dbReference>
<keyword evidence="3" id="KW-1185">Reference proteome</keyword>
<reference evidence="2" key="1">
    <citation type="submission" date="2017-07" db="EMBL/GenBank/DDBJ databases">
        <title>Taro Niue Genome Assembly and Annotation.</title>
        <authorList>
            <person name="Atibalentja N."/>
            <person name="Keating K."/>
            <person name="Fields C.J."/>
        </authorList>
    </citation>
    <scope>NUCLEOTIDE SEQUENCE</scope>
    <source>
        <strain evidence="2">Niue_2</strain>
        <tissue evidence="2">Leaf</tissue>
    </source>
</reference>